<dbReference type="SUPFAM" id="SSF158544">
    <property type="entry name" value="GspK insert domain-like"/>
    <property type="match status" value="1"/>
</dbReference>
<feature type="transmembrane region" description="Helical" evidence="11">
    <location>
        <begin position="26"/>
        <end position="47"/>
    </location>
</feature>
<dbReference type="InterPro" id="IPR005628">
    <property type="entry name" value="GspK"/>
</dbReference>
<reference evidence="14" key="1">
    <citation type="submission" date="2019-02" db="EMBL/GenBank/DDBJ databases">
        <authorList>
            <person name="Gruber-Vodicka R. H."/>
            <person name="Seah K. B. B."/>
        </authorList>
    </citation>
    <scope>NUCLEOTIDE SEQUENCE</scope>
    <source>
        <strain evidence="14">BECK_BZ131</strain>
    </source>
</reference>
<evidence type="ECO:0000256" key="7">
    <source>
        <dbReference type="ARBA" id="ARBA00022927"/>
    </source>
</evidence>
<dbReference type="EMBL" id="CAADFE010000055">
    <property type="protein sequence ID" value="VFJ73880.1"/>
    <property type="molecule type" value="Genomic_DNA"/>
</dbReference>
<proteinExistence type="inferred from homology"/>
<dbReference type="Pfam" id="PF21687">
    <property type="entry name" value="T2SSK_1st"/>
    <property type="match status" value="1"/>
</dbReference>
<organism evidence="14">
    <name type="scientific">Candidatus Kentrum sp. FW</name>
    <dbReference type="NCBI Taxonomy" id="2126338"/>
    <lineage>
        <taxon>Bacteria</taxon>
        <taxon>Pseudomonadati</taxon>
        <taxon>Pseudomonadota</taxon>
        <taxon>Gammaproteobacteria</taxon>
        <taxon>Candidatus Kentrum</taxon>
    </lineage>
</organism>
<protein>
    <recommendedName>
        <fullName evidence="10">Type II secretion system protein K</fullName>
    </recommendedName>
</protein>
<keyword evidence="9 10" id="KW-0472">Membrane</keyword>
<dbReference type="PIRSF" id="PIRSF002786">
    <property type="entry name" value="XcpX"/>
    <property type="match status" value="1"/>
</dbReference>
<dbReference type="InterPro" id="IPR049031">
    <property type="entry name" value="T2SSK_SAM-like_1st"/>
</dbReference>
<dbReference type="GO" id="GO:0005886">
    <property type="term" value="C:plasma membrane"/>
    <property type="evidence" value="ECO:0007669"/>
    <property type="project" value="UniProtKB-SubCell"/>
</dbReference>
<evidence type="ECO:0000256" key="6">
    <source>
        <dbReference type="ARBA" id="ARBA00022692"/>
    </source>
</evidence>
<feature type="domain" description="T2SS protein K first SAM-like" evidence="13">
    <location>
        <begin position="121"/>
        <end position="231"/>
    </location>
</feature>
<comment type="subcellular location">
    <subcellularLocation>
        <location evidence="1 10">Cell inner membrane</location>
    </subcellularLocation>
</comment>
<name>A0A450TXH4_9GAMM</name>
<dbReference type="InterPro" id="IPR038072">
    <property type="entry name" value="GspK_central_sf"/>
</dbReference>
<evidence type="ECO:0000313" key="14">
    <source>
        <dbReference type="EMBL" id="VFJ73880.1"/>
    </source>
</evidence>
<dbReference type="AlphaFoldDB" id="A0A450TXH4"/>
<evidence type="ECO:0000256" key="4">
    <source>
        <dbReference type="ARBA" id="ARBA00022475"/>
    </source>
</evidence>
<dbReference type="InterPro" id="IPR049179">
    <property type="entry name" value="T2SSK_SAM-like_2nd"/>
</dbReference>
<dbReference type="InterPro" id="IPR010994">
    <property type="entry name" value="RuvA_2-like"/>
</dbReference>
<sequence length="353" mass="38594">MISGIGNRQPGRCREKSMGRERTKGIALISVILAVALIAMISAGMIANQHVDIHRTTNLIHRYQAYEYALGVESWATRLLARDALEQEKDIDHPGEAWAQPLPSTDITGGMLTGRIEDLQARINLNNLDNLQPEDDHGGAAWGNDPMRFRNLLARCGLEPDLIWPVVDWIDGKDRDEPSPGGAEDYTYLGLDIPYRSANAPMADPSELVLVRGFEDDGYGCLAPFISALPEYVPVNVNTASAPVLMAVVAGMTETQAEQIAKRRETQPYESVDTFIEHVKTMGISGPEETFDKGSISVTSNYYLVVSSVRIGNTRMDLFSQVKRASGGGTRVLSRDWGAGIGGRIQENPNPGL</sequence>
<dbReference type="Gene3D" id="1.10.40.60">
    <property type="entry name" value="EpsJ-like"/>
    <property type="match status" value="2"/>
</dbReference>
<evidence type="ECO:0000256" key="3">
    <source>
        <dbReference type="ARBA" id="ARBA00022448"/>
    </source>
</evidence>
<dbReference type="Pfam" id="PF03934">
    <property type="entry name" value="T2SSK"/>
    <property type="match status" value="1"/>
</dbReference>
<dbReference type="PANTHER" id="PTHR38831">
    <property type="entry name" value="TYPE II SECRETION SYSTEM PROTEIN K"/>
    <property type="match status" value="1"/>
</dbReference>
<comment type="similarity">
    <text evidence="2 10">Belongs to the GSP K family.</text>
</comment>
<keyword evidence="4 10" id="KW-1003">Cell membrane</keyword>
<evidence type="ECO:0000256" key="11">
    <source>
        <dbReference type="SAM" id="Phobius"/>
    </source>
</evidence>
<evidence type="ECO:0000259" key="13">
    <source>
        <dbReference type="Pfam" id="PF21687"/>
    </source>
</evidence>
<evidence type="ECO:0000256" key="5">
    <source>
        <dbReference type="ARBA" id="ARBA00022519"/>
    </source>
</evidence>
<evidence type="ECO:0000256" key="2">
    <source>
        <dbReference type="ARBA" id="ARBA00007246"/>
    </source>
</evidence>
<evidence type="ECO:0000256" key="9">
    <source>
        <dbReference type="ARBA" id="ARBA00023136"/>
    </source>
</evidence>
<dbReference type="Gene3D" id="3.30.1300.30">
    <property type="entry name" value="GSPII I/J protein-like"/>
    <property type="match status" value="1"/>
</dbReference>
<dbReference type="SUPFAM" id="SSF54523">
    <property type="entry name" value="Pili subunits"/>
    <property type="match status" value="1"/>
</dbReference>
<dbReference type="PANTHER" id="PTHR38831:SF1">
    <property type="entry name" value="TYPE II SECRETION SYSTEM PROTEIN K-RELATED"/>
    <property type="match status" value="1"/>
</dbReference>
<keyword evidence="7" id="KW-0653">Protein transport</keyword>
<keyword evidence="6 11" id="KW-0812">Transmembrane</keyword>
<keyword evidence="8 11" id="KW-1133">Transmembrane helix</keyword>
<dbReference type="SUPFAM" id="SSF47781">
    <property type="entry name" value="RuvA domain 2-like"/>
    <property type="match status" value="1"/>
</dbReference>
<evidence type="ECO:0000259" key="12">
    <source>
        <dbReference type="Pfam" id="PF03934"/>
    </source>
</evidence>
<keyword evidence="3 10" id="KW-0813">Transport</keyword>
<dbReference type="InterPro" id="IPR045584">
    <property type="entry name" value="Pilin-like"/>
</dbReference>
<keyword evidence="5 10" id="KW-0997">Cell inner membrane</keyword>
<evidence type="ECO:0000256" key="8">
    <source>
        <dbReference type="ARBA" id="ARBA00022989"/>
    </source>
</evidence>
<gene>
    <name evidence="14" type="ORF">BECKFW1821C_GA0114237_105518</name>
</gene>
<accession>A0A450TXH4</accession>
<dbReference type="NCBIfam" id="NF037980">
    <property type="entry name" value="T2SS_GspK"/>
    <property type="match status" value="1"/>
</dbReference>
<evidence type="ECO:0000256" key="1">
    <source>
        <dbReference type="ARBA" id="ARBA00004533"/>
    </source>
</evidence>
<feature type="domain" description="T2SS protein K second SAM-like" evidence="12">
    <location>
        <begin position="235"/>
        <end position="298"/>
    </location>
</feature>
<dbReference type="GO" id="GO:0009306">
    <property type="term" value="P:protein secretion"/>
    <property type="evidence" value="ECO:0007669"/>
    <property type="project" value="InterPro"/>
</dbReference>
<evidence type="ECO:0000256" key="10">
    <source>
        <dbReference type="PIRNR" id="PIRNR002786"/>
    </source>
</evidence>